<reference evidence="1 2" key="1">
    <citation type="journal article" date="2015" name="PLoS Negl. Trop. Dis.">
        <title>Distribution of Plasmids in Distinct Leptospira Pathogenic Species.</title>
        <authorList>
            <person name="Wang Y."/>
            <person name="Zhuang X."/>
            <person name="Zhong Y."/>
            <person name="Zhang C."/>
            <person name="Zhang Y."/>
            <person name="Zeng L."/>
            <person name="Zhu Y."/>
            <person name="He P."/>
            <person name="Dong K."/>
            <person name="Pal U."/>
            <person name="Guo X."/>
            <person name="Qin J."/>
        </authorList>
    </citation>
    <scope>NUCLEOTIDE SEQUENCE [LARGE SCALE GENOMIC DNA]</scope>
    <source>
        <strain evidence="1 2">56604</strain>
    </source>
</reference>
<accession>A0A0S2IRT7</accession>
<dbReference type="Proteomes" id="UP000058857">
    <property type="component" value="Chromosome 1"/>
</dbReference>
<name>A0A0S2IRT7_LEPBO</name>
<proteinExistence type="predicted"/>
<sequence length="70" mass="8546">MKKQGKKNRKNFLHRRPLYYLFFLKYSFSYFRHFASFEVLASFEGDLKLMRKKTIVKKNISNSGKTKYIK</sequence>
<organism evidence="1">
    <name type="scientific">Leptospira borgpetersenii serovar Ballum</name>
    <dbReference type="NCBI Taxonomy" id="280505"/>
    <lineage>
        <taxon>Bacteria</taxon>
        <taxon>Pseudomonadati</taxon>
        <taxon>Spirochaetota</taxon>
        <taxon>Spirochaetia</taxon>
        <taxon>Leptospirales</taxon>
        <taxon>Leptospiraceae</taxon>
        <taxon>Leptospira</taxon>
    </lineage>
</organism>
<dbReference type="PATRIC" id="fig|280505.15.peg.2058"/>
<dbReference type="AlphaFoldDB" id="A0A0S2IRT7"/>
<evidence type="ECO:0000313" key="2">
    <source>
        <dbReference type="Proteomes" id="UP000058857"/>
    </source>
</evidence>
<evidence type="ECO:0000313" key="1">
    <source>
        <dbReference type="EMBL" id="ALO26363.1"/>
    </source>
</evidence>
<gene>
    <name evidence="1" type="ORF">LBBP_02101</name>
</gene>
<protein>
    <submittedName>
        <fullName evidence="1">Uncharacterized protein</fullName>
    </submittedName>
</protein>
<dbReference type="EMBL" id="CP012029">
    <property type="protein sequence ID" value="ALO26363.1"/>
    <property type="molecule type" value="Genomic_DNA"/>
</dbReference>